<sequence length="142" mass="15603">MKTILPITIFPIENDGFHLKVIITINGIAANAIIDTGASRSVFDETRIQSYIGDDSLEEHDRLSSGLGTNTMTSKKVLLANLKLGKVEIVDYDATILDLKHVNQSYEKLDLAPIDGIIGGDILTDYKAVIDYEKKKLILSTP</sequence>
<dbReference type="EMBL" id="VOOS01000003">
    <property type="protein sequence ID" value="TXB65393.1"/>
    <property type="molecule type" value="Genomic_DNA"/>
</dbReference>
<dbReference type="Gene3D" id="2.40.70.10">
    <property type="entry name" value="Acid Proteases"/>
    <property type="match status" value="1"/>
</dbReference>
<dbReference type="OrthoDB" id="5975497at2"/>
<dbReference type="Pfam" id="PF13650">
    <property type="entry name" value="Asp_protease_2"/>
    <property type="match status" value="1"/>
</dbReference>
<dbReference type="AlphaFoldDB" id="A0A5C6RT06"/>
<comment type="caution">
    <text evidence="1">The sequence shown here is derived from an EMBL/GenBank/DDBJ whole genome shotgun (WGS) entry which is preliminary data.</text>
</comment>
<keyword evidence="2" id="KW-1185">Reference proteome</keyword>
<dbReference type="GO" id="GO:0006508">
    <property type="term" value="P:proteolysis"/>
    <property type="evidence" value="ECO:0007669"/>
    <property type="project" value="UniProtKB-KW"/>
</dbReference>
<keyword evidence="1" id="KW-0378">Hydrolase</keyword>
<dbReference type="CDD" id="cd05483">
    <property type="entry name" value="retropepsin_like_bacteria"/>
    <property type="match status" value="1"/>
</dbReference>
<evidence type="ECO:0000313" key="2">
    <source>
        <dbReference type="Proteomes" id="UP000321721"/>
    </source>
</evidence>
<evidence type="ECO:0000313" key="1">
    <source>
        <dbReference type="EMBL" id="TXB65393.1"/>
    </source>
</evidence>
<dbReference type="InterPro" id="IPR034122">
    <property type="entry name" value="Retropepsin-like_bacterial"/>
</dbReference>
<gene>
    <name evidence="1" type="ORF">FRY74_08190</name>
</gene>
<dbReference type="GO" id="GO:0004190">
    <property type="term" value="F:aspartic-type endopeptidase activity"/>
    <property type="evidence" value="ECO:0007669"/>
    <property type="project" value="InterPro"/>
</dbReference>
<organism evidence="1 2">
    <name type="scientific">Vicingus serpentipes</name>
    <dbReference type="NCBI Taxonomy" id="1926625"/>
    <lineage>
        <taxon>Bacteria</taxon>
        <taxon>Pseudomonadati</taxon>
        <taxon>Bacteroidota</taxon>
        <taxon>Flavobacteriia</taxon>
        <taxon>Flavobacteriales</taxon>
        <taxon>Vicingaceae</taxon>
        <taxon>Vicingus</taxon>
    </lineage>
</organism>
<keyword evidence="1" id="KW-0645">Protease</keyword>
<dbReference type="RefSeq" id="WP_147100385.1">
    <property type="nucleotide sequence ID" value="NZ_VOOS01000003.1"/>
</dbReference>
<dbReference type="Proteomes" id="UP000321721">
    <property type="component" value="Unassembled WGS sequence"/>
</dbReference>
<dbReference type="SUPFAM" id="SSF50630">
    <property type="entry name" value="Acid proteases"/>
    <property type="match status" value="1"/>
</dbReference>
<accession>A0A5C6RT06</accession>
<dbReference type="InterPro" id="IPR001969">
    <property type="entry name" value="Aspartic_peptidase_AS"/>
</dbReference>
<name>A0A5C6RT06_9FLAO</name>
<protein>
    <submittedName>
        <fullName evidence="1">Clan AA aspartic protease</fullName>
    </submittedName>
</protein>
<dbReference type="PROSITE" id="PS00141">
    <property type="entry name" value="ASP_PROTEASE"/>
    <property type="match status" value="1"/>
</dbReference>
<reference evidence="1 2" key="1">
    <citation type="submission" date="2019-08" db="EMBL/GenBank/DDBJ databases">
        <title>Genome of Vicingus serpentipes NCIMB 15042.</title>
        <authorList>
            <person name="Bowman J.P."/>
        </authorList>
    </citation>
    <scope>NUCLEOTIDE SEQUENCE [LARGE SCALE GENOMIC DNA]</scope>
    <source>
        <strain evidence="1 2">NCIMB 15042</strain>
    </source>
</reference>
<dbReference type="InterPro" id="IPR021109">
    <property type="entry name" value="Peptidase_aspartic_dom_sf"/>
</dbReference>
<proteinExistence type="predicted"/>